<keyword evidence="7" id="KW-0418">Kinase</keyword>
<keyword evidence="14" id="KW-1185">Reference proteome</keyword>
<dbReference type="RefSeq" id="XP_793697.2">
    <property type="nucleotide sequence ID" value="XM_788604.5"/>
</dbReference>
<dbReference type="SUPFAM" id="SSF52540">
    <property type="entry name" value="P-loop containing nucleoside triphosphate hydrolases"/>
    <property type="match status" value="1"/>
</dbReference>
<comment type="catalytic activity">
    <reaction evidence="9">
        <text>cytidine + ATP = CMP + ADP + H(+)</text>
        <dbReference type="Rhea" id="RHEA:24674"/>
        <dbReference type="ChEBI" id="CHEBI:15378"/>
        <dbReference type="ChEBI" id="CHEBI:17562"/>
        <dbReference type="ChEBI" id="CHEBI:30616"/>
        <dbReference type="ChEBI" id="CHEBI:60377"/>
        <dbReference type="ChEBI" id="CHEBI:456216"/>
        <dbReference type="EC" id="2.7.1.48"/>
    </reaction>
</comment>
<reference evidence="14" key="1">
    <citation type="submission" date="2015-02" db="EMBL/GenBank/DDBJ databases">
        <title>Genome sequencing for Strongylocentrotus purpuratus.</title>
        <authorList>
            <person name="Murali S."/>
            <person name="Liu Y."/>
            <person name="Vee V."/>
            <person name="English A."/>
            <person name="Wang M."/>
            <person name="Skinner E."/>
            <person name="Han Y."/>
            <person name="Muzny D.M."/>
            <person name="Worley K.C."/>
            <person name="Gibbs R.A."/>
        </authorList>
    </citation>
    <scope>NUCLEOTIDE SEQUENCE</scope>
</reference>
<dbReference type="GO" id="GO:0004849">
    <property type="term" value="F:uridine kinase activity"/>
    <property type="evidence" value="ECO:0000318"/>
    <property type="project" value="GO_Central"/>
</dbReference>
<comment type="pathway">
    <text evidence="2">Pyrimidine metabolism; CTP biosynthesis via salvage pathway; CTP from cytidine: step 1/3.</text>
</comment>
<evidence type="ECO:0000256" key="7">
    <source>
        <dbReference type="ARBA" id="ARBA00022777"/>
    </source>
</evidence>
<evidence type="ECO:0000256" key="3">
    <source>
        <dbReference type="ARBA" id="ARBA00005408"/>
    </source>
</evidence>
<dbReference type="GO" id="GO:0005737">
    <property type="term" value="C:cytoplasm"/>
    <property type="evidence" value="ECO:0000318"/>
    <property type="project" value="GO_Central"/>
</dbReference>
<evidence type="ECO:0000256" key="8">
    <source>
        <dbReference type="ARBA" id="ARBA00022840"/>
    </source>
</evidence>
<keyword evidence="5" id="KW-0808">Transferase</keyword>
<dbReference type="UniPathway" id="UPA00579">
    <property type="reaction ID" value="UER00640"/>
</dbReference>
<dbReference type="OrthoDB" id="10257085at2759"/>
<reference evidence="13" key="2">
    <citation type="submission" date="2021-01" db="UniProtKB">
        <authorList>
            <consortium name="EnsemblMetazoa"/>
        </authorList>
    </citation>
    <scope>IDENTIFICATION</scope>
</reference>
<feature type="region of interest" description="Disordered" evidence="11">
    <location>
        <begin position="244"/>
        <end position="266"/>
    </location>
</feature>
<sequence length="266" mass="29694">MSEKNNCTNGRAKRPFLIGVAGGTASGKSSVCERIVEALGQQKLDSRQRKVTVISMDSFYQDVVTNEAAPGSYNFDHPDAVDEKMMKKTLSELRAGQPVRVPVYDKVKNSRTDFTQIYPTDVVLIEGILVFYFKEILDMLDMKLFVDTDADTRLSRRVMRDVQERGRDLDKVLVQYVKFVKPAFEEFCLPTKKYADVIIPRGAENSVAINLIVHHIRDILNGGIKTEYQNGKAKLIDGLSTPMHTSTLIPSGPVGRKASESGGRPH</sequence>
<evidence type="ECO:0000256" key="1">
    <source>
        <dbReference type="ARBA" id="ARBA00004690"/>
    </source>
</evidence>
<comment type="similarity">
    <text evidence="3">Belongs to the uridine kinase family.</text>
</comment>
<dbReference type="InterPro" id="IPR006083">
    <property type="entry name" value="PRK/URK"/>
</dbReference>
<evidence type="ECO:0000256" key="2">
    <source>
        <dbReference type="ARBA" id="ARBA00004784"/>
    </source>
</evidence>
<protein>
    <recommendedName>
        <fullName evidence="4">uridine/cytidine kinase</fullName>
        <ecNumber evidence="4">2.7.1.48</ecNumber>
    </recommendedName>
</protein>
<dbReference type="CDD" id="cd02023">
    <property type="entry name" value="UMPK"/>
    <property type="match status" value="1"/>
</dbReference>
<dbReference type="EnsemblMetazoa" id="XM_788604">
    <property type="protein sequence ID" value="XP_793697"/>
    <property type="gene ID" value="LOC588945"/>
</dbReference>
<dbReference type="Proteomes" id="UP000007110">
    <property type="component" value="Unassembled WGS sequence"/>
</dbReference>
<name>A0A7M7TH81_STRPU</name>
<keyword evidence="8" id="KW-0067">ATP-binding</keyword>
<dbReference type="KEGG" id="spu:588945"/>
<evidence type="ECO:0000256" key="5">
    <source>
        <dbReference type="ARBA" id="ARBA00022679"/>
    </source>
</evidence>
<evidence type="ECO:0000256" key="9">
    <source>
        <dbReference type="ARBA" id="ARBA00047436"/>
    </source>
</evidence>
<dbReference type="OMA" id="TVKPMHE"/>
<dbReference type="EC" id="2.7.1.48" evidence="4"/>
<dbReference type="UniPathway" id="UPA00574">
    <property type="reaction ID" value="UER00637"/>
</dbReference>
<dbReference type="NCBIfam" id="NF004018">
    <property type="entry name" value="PRK05480.1"/>
    <property type="match status" value="1"/>
</dbReference>
<dbReference type="Pfam" id="PF00485">
    <property type="entry name" value="PRK"/>
    <property type="match status" value="1"/>
</dbReference>
<evidence type="ECO:0000256" key="6">
    <source>
        <dbReference type="ARBA" id="ARBA00022741"/>
    </source>
</evidence>
<dbReference type="InterPro" id="IPR027417">
    <property type="entry name" value="P-loop_NTPase"/>
</dbReference>
<evidence type="ECO:0000313" key="14">
    <source>
        <dbReference type="Proteomes" id="UP000007110"/>
    </source>
</evidence>
<feature type="domain" description="Phosphoribulokinase/uridine kinase" evidence="12">
    <location>
        <begin position="17"/>
        <end position="207"/>
    </location>
</feature>
<dbReference type="Gene3D" id="3.40.50.300">
    <property type="entry name" value="P-loop containing nucleotide triphosphate hydrolases"/>
    <property type="match status" value="1"/>
</dbReference>
<dbReference type="FunFam" id="3.40.50.300:FF:000297">
    <property type="entry name" value="Uridine-cytidine kinase 2"/>
    <property type="match status" value="1"/>
</dbReference>
<accession>A0A7M7TH81</accession>
<evidence type="ECO:0000256" key="4">
    <source>
        <dbReference type="ARBA" id="ARBA00012137"/>
    </source>
</evidence>
<dbReference type="InterPro" id="IPR000764">
    <property type="entry name" value="Uridine_kinase-like"/>
</dbReference>
<dbReference type="InParanoid" id="A0A7M7TH81"/>
<dbReference type="GO" id="GO:0044211">
    <property type="term" value="P:CTP salvage"/>
    <property type="evidence" value="ECO:0007669"/>
    <property type="project" value="UniProtKB-UniPathway"/>
</dbReference>
<comment type="catalytic activity">
    <reaction evidence="10">
        <text>uridine + ATP = UMP + ADP + H(+)</text>
        <dbReference type="Rhea" id="RHEA:16825"/>
        <dbReference type="ChEBI" id="CHEBI:15378"/>
        <dbReference type="ChEBI" id="CHEBI:16704"/>
        <dbReference type="ChEBI" id="CHEBI:30616"/>
        <dbReference type="ChEBI" id="CHEBI:57865"/>
        <dbReference type="ChEBI" id="CHEBI:456216"/>
        <dbReference type="EC" id="2.7.1.48"/>
    </reaction>
</comment>
<dbReference type="GO" id="GO:0005524">
    <property type="term" value="F:ATP binding"/>
    <property type="evidence" value="ECO:0007669"/>
    <property type="project" value="UniProtKB-KW"/>
</dbReference>
<evidence type="ECO:0000259" key="12">
    <source>
        <dbReference type="Pfam" id="PF00485"/>
    </source>
</evidence>
<evidence type="ECO:0000313" key="13">
    <source>
        <dbReference type="EnsemblMetazoa" id="XP_793697"/>
    </source>
</evidence>
<evidence type="ECO:0000256" key="10">
    <source>
        <dbReference type="ARBA" id="ARBA00048909"/>
    </source>
</evidence>
<dbReference type="GeneID" id="588945"/>
<dbReference type="PRINTS" id="PR00988">
    <property type="entry name" value="URIDINKINASE"/>
</dbReference>
<dbReference type="GO" id="GO:0044206">
    <property type="term" value="P:UMP salvage"/>
    <property type="evidence" value="ECO:0007669"/>
    <property type="project" value="UniProtKB-UniPathway"/>
</dbReference>
<dbReference type="FunCoup" id="A0A7M7TH81">
    <property type="interactions" value="1312"/>
</dbReference>
<evidence type="ECO:0000256" key="11">
    <source>
        <dbReference type="SAM" id="MobiDB-lite"/>
    </source>
</evidence>
<organism evidence="13 14">
    <name type="scientific">Strongylocentrotus purpuratus</name>
    <name type="common">Purple sea urchin</name>
    <dbReference type="NCBI Taxonomy" id="7668"/>
    <lineage>
        <taxon>Eukaryota</taxon>
        <taxon>Metazoa</taxon>
        <taxon>Echinodermata</taxon>
        <taxon>Eleutherozoa</taxon>
        <taxon>Echinozoa</taxon>
        <taxon>Echinoidea</taxon>
        <taxon>Euechinoidea</taxon>
        <taxon>Echinacea</taxon>
        <taxon>Camarodonta</taxon>
        <taxon>Echinidea</taxon>
        <taxon>Strongylocentrotidae</taxon>
        <taxon>Strongylocentrotus</taxon>
    </lineage>
</organism>
<dbReference type="PANTHER" id="PTHR10285">
    <property type="entry name" value="URIDINE KINASE"/>
    <property type="match status" value="1"/>
</dbReference>
<keyword evidence="6" id="KW-0547">Nucleotide-binding</keyword>
<proteinExistence type="inferred from homology"/>
<dbReference type="AlphaFoldDB" id="A0A7M7TH81"/>
<comment type="pathway">
    <text evidence="1">Pyrimidine metabolism; UMP biosynthesis via salvage pathway; UMP from uridine: step 1/1.</text>
</comment>